<reference evidence="1 2" key="1">
    <citation type="submission" date="2010-09" db="EMBL/GenBank/DDBJ databases">
        <authorList>
            <person name="Weinstock G."/>
            <person name="Sodergren E."/>
            <person name="Clifton S."/>
            <person name="Fulton L."/>
            <person name="Fulton B."/>
            <person name="Courtney L."/>
            <person name="Fronick C."/>
            <person name="Harrison M."/>
            <person name="Strong C."/>
            <person name="Farmer C."/>
            <person name="Delahaunty K."/>
            <person name="Markovic C."/>
            <person name="Hall O."/>
            <person name="Minx P."/>
            <person name="Tomlinson C."/>
            <person name="Mitreva M."/>
            <person name="Hou S."/>
            <person name="Chen J."/>
            <person name="Wollam A."/>
            <person name="Pepin K.H."/>
            <person name="Johnson M."/>
            <person name="Bhonagiri V."/>
            <person name="Zhang X."/>
            <person name="Suruliraj S."/>
            <person name="Warren W."/>
            <person name="Chinwalla A."/>
            <person name="Mardis E.R."/>
            <person name="Wilson R.K."/>
        </authorList>
    </citation>
    <scope>NUCLEOTIDE SEQUENCE [LARGE SCALE GENOMIC DNA]</scope>
    <source>
        <strain evidence="1 2">TX0630</strain>
    </source>
</reference>
<name>A0ABC9P8F5_ENTFL</name>
<dbReference type="RefSeq" id="WP_002379826.1">
    <property type="nucleotide sequence ID" value="NZ_GL454789.1"/>
</dbReference>
<evidence type="ECO:0000313" key="2">
    <source>
        <dbReference type="Proteomes" id="UP000004933"/>
    </source>
</evidence>
<evidence type="ECO:0000313" key="1">
    <source>
        <dbReference type="EMBL" id="EFU91019.1"/>
    </source>
</evidence>
<organism evidence="1 2">
    <name type="scientific">Enterococcus faecalis TX0630</name>
    <dbReference type="NCBI Taxonomy" id="749508"/>
    <lineage>
        <taxon>Bacteria</taxon>
        <taxon>Bacillati</taxon>
        <taxon>Bacillota</taxon>
        <taxon>Bacilli</taxon>
        <taxon>Lactobacillales</taxon>
        <taxon>Enterococcaceae</taxon>
        <taxon>Enterococcus</taxon>
    </lineage>
</organism>
<sequence length="247" mass="27763">MRNVVDDNGNIVESTRSPETAVKDSTVEIKAINWYGYYLLPGTPSEYSDQITQDGTQEFVFAYMSVTSEKHRDPVKDKQIDDLFAELYNLHGELAPKAQGAEFEDQLQTIYYKFADISHIQGQVKEAGGLLAWYEYSLPKLPSILEELKALGDEINANQPKESFKVGELDRAKAKEVLAQYNGLVESDYTPESWTKVKEMLDPKDSAGIVASLEMLCSYPEDHILTGSNKESVKQSIYGWTNTIIEA</sequence>
<accession>A0ABC9P8F5</accession>
<dbReference type="Proteomes" id="UP000004933">
    <property type="component" value="Unassembled WGS sequence"/>
</dbReference>
<dbReference type="AlphaFoldDB" id="A0ABC9P8F5"/>
<dbReference type="EMBL" id="AEBE01000034">
    <property type="protein sequence ID" value="EFU91019.1"/>
    <property type="molecule type" value="Genomic_DNA"/>
</dbReference>
<gene>
    <name evidence="1" type="ORF">HMPREF9511_00976</name>
</gene>
<protein>
    <submittedName>
        <fullName evidence="1">Uncharacterized protein</fullName>
    </submittedName>
</protein>
<comment type="caution">
    <text evidence="1">The sequence shown here is derived from an EMBL/GenBank/DDBJ whole genome shotgun (WGS) entry which is preliminary data.</text>
</comment>
<proteinExistence type="predicted"/>